<dbReference type="GO" id="GO:0008292">
    <property type="term" value="P:acetylcholine biosynthetic process"/>
    <property type="evidence" value="ECO:0007669"/>
    <property type="project" value="TreeGrafter"/>
</dbReference>
<evidence type="ECO:0000256" key="15">
    <source>
        <dbReference type="SAM" id="Phobius"/>
    </source>
</evidence>
<feature type="transmembrane region" description="Helical" evidence="15">
    <location>
        <begin position="315"/>
        <end position="333"/>
    </location>
</feature>
<keyword evidence="17" id="KW-1185">Reference proteome</keyword>
<proteinExistence type="inferred from homology"/>
<evidence type="ECO:0000256" key="12">
    <source>
        <dbReference type="ARBA" id="ARBA00023201"/>
    </source>
</evidence>
<dbReference type="OrthoDB" id="8734319at2759"/>
<dbReference type="PROSITE" id="PS50283">
    <property type="entry name" value="NA_SOLUT_SYMP_3"/>
    <property type="match status" value="1"/>
</dbReference>
<keyword evidence="4 15" id="KW-0812">Transmembrane</keyword>
<feature type="region of interest" description="Disordered" evidence="14">
    <location>
        <begin position="15"/>
        <end position="42"/>
    </location>
</feature>
<dbReference type="GO" id="GO:0005886">
    <property type="term" value="C:plasma membrane"/>
    <property type="evidence" value="ECO:0007669"/>
    <property type="project" value="TreeGrafter"/>
</dbReference>
<evidence type="ECO:0000256" key="10">
    <source>
        <dbReference type="ARBA" id="ARBA00023136"/>
    </source>
</evidence>
<evidence type="ECO:0000256" key="9">
    <source>
        <dbReference type="ARBA" id="ARBA00023065"/>
    </source>
</evidence>
<evidence type="ECO:0000256" key="7">
    <source>
        <dbReference type="ARBA" id="ARBA00022989"/>
    </source>
</evidence>
<feature type="transmembrane region" description="Helical" evidence="15">
    <location>
        <begin position="264"/>
        <end position="283"/>
    </location>
</feature>
<dbReference type="Pfam" id="PF00474">
    <property type="entry name" value="SSF"/>
    <property type="match status" value="2"/>
</dbReference>
<feature type="transmembrane region" description="Helical" evidence="15">
    <location>
        <begin position="289"/>
        <end position="308"/>
    </location>
</feature>
<keyword evidence="3" id="KW-0813">Transport</keyword>
<organism evidence="16 17">
    <name type="scientific">Dissostichus mawsoni</name>
    <name type="common">Antarctic cod</name>
    <dbReference type="NCBI Taxonomy" id="36200"/>
    <lineage>
        <taxon>Eukaryota</taxon>
        <taxon>Metazoa</taxon>
        <taxon>Chordata</taxon>
        <taxon>Craniata</taxon>
        <taxon>Vertebrata</taxon>
        <taxon>Euteleostomi</taxon>
        <taxon>Actinopterygii</taxon>
        <taxon>Neopterygii</taxon>
        <taxon>Teleostei</taxon>
        <taxon>Neoteleostei</taxon>
        <taxon>Acanthomorphata</taxon>
        <taxon>Eupercaria</taxon>
        <taxon>Perciformes</taxon>
        <taxon>Notothenioidei</taxon>
        <taxon>Nototheniidae</taxon>
        <taxon>Dissostichus</taxon>
    </lineage>
</organism>
<evidence type="ECO:0000256" key="5">
    <source>
        <dbReference type="ARBA" id="ARBA00022847"/>
    </source>
</evidence>
<evidence type="ECO:0000256" key="8">
    <source>
        <dbReference type="ARBA" id="ARBA00023053"/>
    </source>
</evidence>
<feature type="transmembrane region" description="Helical" evidence="15">
    <location>
        <begin position="401"/>
        <end position="422"/>
    </location>
</feature>
<comment type="similarity">
    <text evidence="2 13">Belongs to the sodium:solute symporter (SSF) (TC 2.A.21) family.</text>
</comment>
<dbReference type="GO" id="GO:0005307">
    <property type="term" value="F:choline:sodium symporter activity"/>
    <property type="evidence" value="ECO:0007669"/>
    <property type="project" value="TreeGrafter"/>
</dbReference>
<evidence type="ECO:0000256" key="2">
    <source>
        <dbReference type="ARBA" id="ARBA00006434"/>
    </source>
</evidence>
<feature type="transmembrane region" description="Helical" evidence="15">
    <location>
        <begin position="221"/>
        <end position="243"/>
    </location>
</feature>
<evidence type="ECO:0000256" key="4">
    <source>
        <dbReference type="ARBA" id="ARBA00022692"/>
    </source>
</evidence>
<keyword evidence="11" id="KW-0325">Glycoprotein</keyword>
<dbReference type="Proteomes" id="UP000518266">
    <property type="component" value="Unassembled WGS sequence"/>
</dbReference>
<feature type="transmembrane region" description="Helical" evidence="15">
    <location>
        <begin position="50"/>
        <end position="72"/>
    </location>
</feature>
<keyword evidence="8" id="KW-0915">Sodium</keyword>
<protein>
    <submittedName>
        <fullName evidence="16">Uncharacterized protein</fullName>
    </submittedName>
</protein>
<keyword evidence="12" id="KW-0739">Sodium transport</keyword>
<dbReference type="InterPro" id="IPR052244">
    <property type="entry name" value="Choline_transporter"/>
</dbReference>
<dbReference type="EMBL" id="JAAKFY010000019">
    <property type="protein sequence ID" value="KAF3841671.1"/>
    <property type="molecule type" value="Genomic_DNA"/>
</dbReference>
<dbReference type="Gene3D" id="1.20.1730.10">
    <property type="entry name" value="Sodium/glucose cotransporter"/>
    <property type="match status" value="1"/>
</dbReference>
<dbReference type="AlphaFoldDB" id="A0A7J5XXT3"/>
<evidence type="ECO:0000256" key="11">
    <source>
        <dbReference type="ARBA" id="ARBA00023180"/>
    </source>
</evidence>
<evidence type="ECO:0000256" key="14">
    <source>
        <dbReference type="SAM" id="MobiDB-lite"/>
    </source>
</evidence>
<evidence type="ECO:0000313" key="16">
    <source>
        <dbReference type="EMBL" id="KAF3841671.1"/>
    </source>
</evidence>
<keyword evidence="7 15" id="KW-1133">Transmembrane helix</keyword>
<dbReference type="PANTHER" id="PTHR45897">
    <property type="entry name" value="HIGH-AFFINITY CHOLINE TRANSPORTER 1"/>
    <property type="match status" value="1"/>
</dbReference>
<evidence type="ECO:0000256" key="13">
    <source>
        <dbReference type="RuleBase" id="RU362091"/>
    </source>
</evidence>
<dbReference type="InterPro" id="IPR038377">
    <property type="entry name" value="Na/Glc_symporter_sf"/>
</dbReference>
<dbReference type="PANTHER" id="PTHR45897:SF5">
    <property type="entry name" value="HIGH AFFINITY CHOLINE TRANSPORTER 1"/>
    <property type="match status" value="1"/>
</dbReference>
<sequence>MRSLLDSSWNKYGPAGRDSLDWSPGPSGQPSTDGQAPGQGSGEAMSAGSITYIVIATVSFFLVFFSVLGFLFKRRRHVFGLNSKLGLANVINLEDLEDPERNCELLSSIRRSRGQHLPSSSSEQDVTDGVFLMVYLPPPYEQTLTRIARAASTKRPKDPELMMPPSPGPESKVEAGFRLLCTGSMALNVPGLIATITFYLLVLGIGIWASIKSKRDESRLGLIWAVMPLSASVAFILGGLFFAEPMRDRKYVTMMDPFQIKYGNTLSGLLSVAPLIVTMSVILDLSYAVCIWISAAVAITYTLMGGLYSVAYTDVIQLTLIFVTSWLCVPFILTSPSSVPITSTSFNHTFQAPWVGTLTADKAWRWIDIFLLLSIGDLGFQDFHQRTLSASSSTTAKLRCYAAAFLIPTFGIPPVIIGAYLTPPYISVIGIGAVAAAVMSSTDSALLSAASIFSSNIYTKILRTQASENEIRW</sequence>
<reference evidence="16 17" key="1">
    <citation type="submission" date="2020-03" db="EMBL/GenBank/DDBJ databases">
        <title>Dissostichus mawsoni Genome sequencing and assembly.</title>
        <authorList>
            <person name="Park H."/>
        </authorList>
    </citation>
    <scope>NUCLEOTIDE SEQUENCE [LARGE SCALE GENOMIC DNA]</scope>
    <source>
        <strain evidence="16">DM0001</strain>
        <tissue evidence="16">Muscle</tissue>
    </source>
</reference>
<feature type="transmembrane region" description="Helical" evidence="15">
    <location>
        <begin position="428"/>
        <end position="453"/>
    </location>
</feature>
<keyword evidence="9" id="KW-0406">Ion transport</keyword>
<evidence type="ECO:0000256" key="3">
    <source>
        <dbReference type="ARBA" id="ARBA00022448"/>
    </source>
</evidence>
<evidence type="ECO:0000256" key="6">
    <source>
        <dbReference type="ARBA" id="ARBA00022979"/>
    </source>
</evidence>
<feature type="transmembrane region" description="Helical" evidence="15">
    <location>
        <begin position="187"/>
        <end position="209"/>
    </location>
</feature>
<accession>A0A7J5XXT3</accession>
<keyword evidence="6" id="KW-0530">Neurotransmitter biosynthesis</keyword>
<evidence type="ECO:0000313" key="17">
    <source>
        <dbReference type="Proteomes" id="UP000518266"/>
    </source>
</evidence>
<evidence type="ECO:0000256" key="1">
    <source>
        <dbReference type="ARBA" id="ARBA00004141"/>
    </source>
</evidence>
<keyword evidence="5" id="KW-0769">Symport</keyword>
<dbReference type="InterPro" id="IPR001734">
    <property type="entry name" value="Na/solute_symporter"/>
</dbReference>
<keyword evidence="10 15" id="KW-0472">Membrane</keyword>
<name>A0A7J5XXT3_DISMA</name>
<feature type="transmembrane region" description="Helical" evidence="15">
    <location>
        <begin position="363"/>
        <end position="380"/>
    </location>
</feature>
<gene>
    <name evidence="16" type="ORF">F7725_023622</name>
</gene>
<comment type="subcellular location">
    <subcellularLocation>
        <location evidence="1">Membrane</location>
        <topology evidence="1">Multi-pass membrane protein</topology>
    </subcellularLocation>
</comment>
<comment type="caution">
    <text evidence="16">The sequence shown here is derived from an EMBL/GenBank/DDBJ whole genome shotgun (WGS) entry which is preliminary data.</text>
</comment>